<accession>A0A9Q1QH10</accession>
<evidence type="ECO:0000256" key="3">
    <source>
        <dbReference type="ARBA" id="ARBA00022692"/>
    </source>
</evidence>
<comment type="similarity">
    <text evidence="2">Belongs to the plant DMP1 protein family.</text>
</comment>
<dbReference type="GO" id="GO:0010256">
    <property type="term" value="P:endomembrane system organization"/>
    <property type="evidence" value="ECO:0007669"/>
    <property type="project" value="TreeGrafter"/>
</dbReference>
<keyword evidence="3 7" id="KW-0812">Transmembrane</keyword>
<dbReference type="GO" id="GO:0016020">
    <property type="term" value="C:membrane"/>
    <property type="evidence" value="ECO:0007669"/>
    <property type="project" value="UniProtKB-SubCell"/>
</dbReference>
<comment type="subcellular location">
    <subcellularLocation>
        <location evidence="1">Membrane</location>
        <topology evidence="1">Multi-pass membrane protein</topology>
    </subcellularLocation>
</comment>
<dbReference type="InterPro" id="IPR007770">
    <property type="entry name" value="DMP"/>
</dbReference>
<dbReference type="PANTHER" id="PTHR31621:SF5">
    <property type="entry name" value="PROTEIN DMP10"/>
    <property type="match status" value="1"/>
</dbReference>
<feature type="region of interest" description="Disordered" evidence="6">
    <location>
        <begin position="203"/>
        <end position="246"/>
    </location>
</feature>
<protein>
    <recommendedName>
        <fullName evidence="8">FAF domain-containing protein</fullName>
    </recommendedName>
</protein>
<comment type="caution">
    <text evidence="9">The sequence shown here is derived from an EMBL/GenBank/DDBJ whole genome shotgun (WGS) entry which is preliminary data.</text>
</comment>
<feature type="transmembrane region" description="Helical" evidence="7">
    <location>
        <begin position="64"/>
        <end position="83"/>
    </location>
</feature>
<evidence type="ECO:0000259" key="8">
    <source>
        <dbReference type="Pfam" id="PF11250"/>
    </source>
</evidence>
<keyword evidence="5 7" id="KW-0472">Membrane</keyword>
<feature type="region of interest" description="Disordered" evidence="6">
    <location>
        <begin position="1"/>
        <end position="21"/>
    </location>
</feature>
<dbReference type="GO" id="GO:0005737">
    <property type="term" value="C:cytoplasm"/>
    <property type="evidence" value="ECO:0007669"/>
    <property type="project" value="UniProtKB-ARBA"/>
</dbReference>
<dbReference type="InterPro" id="IPR046431">
    <property type="entry name" value="FAF_dom"/>
</dbReference>
<reference evidence="9" key="1">
    <citation type="submission" date="2022-04" db="EMBL/GenBank/DDBJ databases">
        <title>Carnegiea gigantea Genome sequencing and assembly v2.</title>
        <authorList>
            <person name="Copetti D."/>
            <person name="Sanderson M.J."/>
            <person name="Burquez A."/>
            <person name="Wojciechowski M.F."/>
        </authorList>
    </citation>
    <scope>NUCLEOTIDE SEQUENCE</scope>
    <source>
        <strain evidence="9">SGP5-SGP5p</strain>
        <tissue evidence="9">Aerial part</tissue>
    </source>
</reference>
<keyword evidence="10" id="KW-1185">Reference proteome</keyword>
<evidence type="ECO:0000256" key="7">
    <source>
        <dbReference type="SAM" id="Phobius"/>
    </source>
</evidence>
<dbReference type="EMBL" id="JAKOGI010000197">
    <property type="protein sequence ID" value="KAJ8440130.1"/>
    <property type="molecule type" value="Genomic_DNA"/>
</dbReference>
<evidence type="ECO:0000256" key="4">
    <source>
        <dbReference type="ARBA" id="ARBA00022989"/>
    </source>
</evidence>
<dbReference type="Pfam" id="PF11250">
    <property type="entry name" value="FAF"/>
    <property type="match status" value="1"/>
</dbReference>
<evidence type="ECO:0000256" key="5">
    <source>
        <dbReference type="ARBA" id="ARBA00023136"/>
    </source>
</evidence>
<evidence type="ECO:0000256" key="1">
    <source>
        <dbReference type="ARBA" id="ARBA00004141"/>
    </source>
</evidence>
<dbReference type="OrthoDB" id="657601at2759"/>
<evidence type="ECO:0000256" key="6">
    <source>
        <dbReference type="SAM" id="MobiDB-lite"/>
    </source>
</evidence>
<gene>
    <name evidence="9" type="ORF">Cgig2_003455</name>
</gene>
<evidence type="ECO:0000313" key="10">
    <source>
        <dbReference type="Proteomes" id="UP001153076"/>
    </source>
</evidence>
<proteinExistence type="inferred from homology"/>
<dbReference type="Pfam" id="PF05078">
    <property type="entry name" value="DUF679"/>
    <property type="match status" value="1"/>
</dbReference>
<name>A0A9Q1QH10_9CARY</name>
<sequence>MTDATNLRQSLGVNPKGPNGGPFHKTLASAANLGNLLPTGTTLAFQALTPSFTHCGACYTVHKYLTACLVALFALICFLSSFTDNFKGADGKLYYGIATPKGLYVFNIGRISPKEVHEREGDLTKYRITFIDFVHALVSLLVFLVFALGDPHVLRRNFMLRQMRNNGRLEIVRVLINRPEILCTSRQNGRLRLHLVFDDECEYDDAEEETGEEVENEEEEEAEERENEVEETTEAEVEVDAAAEEDREWNIPAVRRCYQREVSQAWGQQQHRYVTTM</sequence>
<feature type="compositionally biased region" description="Polar residues" evidence="6">
    <location>
        <begin position="1"/>
        <end position="12"/>
    </location>
</feature>
<feature type="domain" description="FAF" evidence="8">
    <location>
        <begin position="157"/>
        <end position="195"/>
    </location>
</feature>
<keyword evidence="4 7" id="KW-1133">Transmembrane helix</keyword>
<dbReference type="PANTHER" id="PTHR31621">
    <property type="entry name" value="PROTEIN DMP3"/>
    <property type="match status" value="1"/>
</dbReference>
<dbReference type="AlphaFoldDB" id="A0A9Q1QH10"/>
<evidence type="ECO:0000313" key="9">
    <source>
        <dbReference type="EMBL" id="KAJ8440130.1"/>
    </source>
</evidence>
<dbReference type="Proteomes" id="UP001153076">
    <property type="component" value="Unassembled WGS sequence"/>
</dbReference>
<feature type="transmembrane region" description="Helical" evidence="7">
    <location>
        <begin position="133"/>
        <end position="154"/>
    </location>
</feature>
<organism evidence="9 10">
    <name type="scientific">Carnegiea gigantea</name>
    <dbReference type="NCBI Taxonomy" id="171969"/>
    <lineage>
        <taxon>Eukaryota</taxon>
        <taxon>Viridiplantae</taxon>
        <taxon>Streptophyta</taxon>
        <taxon>Embryophyta</taxon>
        <taxon>Tracheophyta</taxon>
        <taxon>Spermatophyta</taxon>
        <taxon>Magnoliopsida</taxon>
        <taxon>eudicotyledons</taxon>
        <taxon>Gunneridae</taxon>
        <taxon>Pentapetalae</taxon>
        <taxon>Caryophyllales</taxon>
        <taxon>Cactineae</taxon>
        <taxon>Cactaceae</taxon>
        <taxon>Cactoideae</taxon>
        <taxon>Echinocereeae</taxon>
        <taxon>Carnegiea</taxon>
    </lineage>
</organism>
<evidence type="ECO:0000256" key="2">
    <source>
        <dbReference type="ARBA" id="ARBA00008707"/>
    </source>
</evidence>